<dbReference type="PRINTS" id="PR00080">
    <property type="entry name" value="SDRFAMILY"/>
</dbReference>
<dbReference type="AlphaFoldDB" id="A0A4R5D991"/>
<dbReference type="SUPFAM" id="SSF51735">
    <property type="entry name" value="NAD(P)-binding Rossmann-fold domains"/>
    <property type="match status" value="1"/>
</dbReference>
<comment type="similarity">
    <text evidence="1">Belongs to the short-chain dehydrogenases/reductases (SDR) family.</text>
</comment>
<evidence type="ECO:0000313" key="4">
    <source>
        <dbReference type="EMBL" id="TDE10106.1"/>
    </source>
</evidence>
<dbReference type="Pfam" id="PF13561">
    <property type="entry name" value="adh_short_C2"/>
    <property type="match status" value="1"/>
</dbReference>
<feature type="region of interest" description="Disordered" evidence="3">
    <location>
        <begin position="1"/>
        <end position="53"/>
    </location>
</feature>
<dbReference type="FunCoup" id="A0A4R5D991">
    <property type="interactions" value="26"/>
</dbReference>
<evidence type="ECO:0000256" key="2">
    <source>
        <dbReference type="ARBA" id="ARBA00023002"/>
    </source>
</evidence>
<protein>
    <submittedName>
        <fullName evidence="4">SDR family oxidoreductase</fullName>
    </submittedName>
</protein>
<dbReference type="PANTHER" id="PTHR43639">
    <property type="entry name" value="OXIDOREDUCTASE, SHORT-CHAIN DEHYDROGENASE/REDUCTASE FAMILY (AFU_ORTHOLOGUE AFUA_5G02870)"/>
    <property type="match status" value="1"/>
</dbReference>
<dbReference type="NCBIfam" id="NF005559">
    <property type="entry name" value="PRK07231.1"/>
    <property type="match status" value="1"/>
</dbReference>
<keyword evidence="5" id="KW-1185">Reference proteome</keyword>
<name>A0A4R5D991_9ACTN</name>
<dbReference type="InterPro" id="IPR002347">
    <property type="entry name" value="SDR_fam"/>
</dbReference>
<evidence type="ECO:0000256" key="1">
    <source>
        <dbReference type="ARBA" id="ARBA00006484"/>
    </source>
</evidence>
<dbReference type="PROSITE" id="PS00061">
    <property type="entry name" value="ADH_SHORT"/>
    <property type="match status" value="1"/>
</dbReference>
<reference evidence="4 5" key="1">
    <citation type="submission" date="2019-03" db="EMBL/GenBank/DDBJ databases">
        <title>Draft genome sequences of novel Actinobacteria.</title>
        <authorList>
            <person name="Sahin N."/>
            <person name="Ay H."/>
            <person name="Saygin H."/>
        </authorList>
    </citation>
    <scope>NUCLEOTIDE SEQUENCE [LARGE SCALE GENOMIC DNA]</scope>
    <source>
        <strain evidence="4 5">5K138</strain>
    </source>
</reference>
<feature type="compositionally biased region" description="Low complexity" evidence="3">
    <location>
        <begin position="27"/>
        <end position="37"/>
    </location>
</feature>
<dbReference type="GO" id="GO:0016491">
    <property type="term" value="F:oxidoreductase activity"/>
    <property type="evidence" value="ECO:0007669"/>
    <property type="project" value="UniProtKB-KW"/>
</dbReference>
<dbReference type="Proteomes" id="UP000294739">
    <property type="component" value="Unassembled WGS sequence"/>
</dbReference>
<comment type="caution">
    <text evidence="4">The sequence shown here is derived from an EMBL/GenBank/DDBJ whole genome shotgun (WGS) entry which is preliminary data.</text>
</comment>
<evidence type="ECO:0000313" key="5">
    <source>
        <dbReference type="Proteomes" id="UP000294739"/>
    </source>
</evidence>
<sequence length="312" mass="31653">MVRARRPGPRRHPAGRPCAHPRRARGRAAPCRGAPARSTGGHVSPPDPTPRRLTGQVAVVTGAAGGLGRAITARLAAEGARVLVVDLDAAGAEAVAKAAPDAVVAVAADLSDPASRGEVVPAALSHFGRVDILVNNAAYHGVRRPFLELPSEDWDLVLATNLTATAALSQAAARDMVGRGSGSIVNITAIQERLPLATHVAYGASKGGVSALTRSLAAELSPLGIRVNAVAPGMIGSPALRASRGDDGVGSPTLLGRDGTPDELAAAVAFLASPDASFVTGTVLTVDGGRTISRRNDPLARRFEPLAPGGDQ</sequence>
<organism evidence="4 5">
    <name type="scientific">Jiangella asiatica</name>
    <dbReference type="NCBI Taxonomy" id="2530372"/>
    <lineage>
        <taxon>Bacteria</taxon>
        <taxon>Bacillati</taxon>
        <taxon>Actinomycetota</taxon>
        <taxon>Actinomycetes</taxon>
        <taxon>Jiangellales</taxon>
        <taxon>Jiangellaceae</taxon>
        <taxon>Jiangella</taxon>
    </lineage>
</organism>
<accession>A0A4R5D991</accession>
<dbReference type="CDD" id="cd05233">
    <property type="entry name" value="SDR_c"/>
    <property type="match status" value="1"/>
</dbReference>
<dbReference type="PANTHER" id="PTHR43639:SF1">
    <property type="entry name" value="SHORT-CHAIN DEHYDROGENASE_REDUCTASE FAMILY PROTEIN"/>
    <property type="match status" value="1"/>
</dbReference>
<dbReference type="EMBL" id="SMKZ01000015">
    <property type="protein sequence ID" value="TDE10106.1"/>
    <property type="molecule type" value="Genomic_DNA"/>
</dbReference>
<feature type="compositionally biased region" description="Basic residues" evidence="3">
    <location>
        <begin position="1"/>
        <end position="26"/>
    </location>
</feature>
<dbReference type="InterPro" id="IPR020904">
    <property type="entry name" value="Sc_DH/Rdtase_CS"/>
</dbReference>
<dbReference type="InParanoid" id="A0A4R5D991"/>
<proteinExistence type="inferred from homology"/>
<keyword evidence="2" id="KW-0560">Oxidoreductase</keyword>
<dbReference type="InterPro" id="IPR036291">
    <property type="entry name" value="NAD(P)-bd_dom_sf"/>
</dbReference>
<dbReference type="PRINTS" id="PR00081">
    <property type="entry name" value="GDHRDH"/>
</dbReference>
<dbReference type="Gene3D" id="3.40.50.720">
    <property type="entry name" value="NAD(P)-binding Rossmann-like Domain"/>
    <property type="match status" value="1"/>
</dbReference>
<gene>
    <name evidence="4" type="ORF">E1269_12355</name>
</gene>
<evidence type="ECO:0000256" key="3">
    <source>
        <dbReference type="SAM" id="MobiDB-lite"/>
    </source>
</evidence>
<dbReference type="OrthoDB" id="517007at2"/>
<dbReference type="FunFam" id="3.40.50.720:FF:000084">
    <property type="entry name" value="Short-chain dehydrogenase reductase"/>
    <property type="match status" value="1"/>
</dbReference>